<protein>
    <recommendedName>
        <fullName evidence="2">DUF6868 domain-containing protein</fullName>
    </recommendedName>
</protein>
<keyword evidence="4" id="KW-1185">Reference proteome</keyword>
<dbReference type="Proteomes" id="UP000298133">
    <property type="component" value="Unassembled WGS sequence"/>
</dbReference>
<evidence type="ECO:0000259" key="2">
    <source>
        <dbReference type="Pfam" id="PF21742"/>
    </source>
</evidence>
<keyword evidence="1" id="KW-1133">Transmembrane helix</keyword>
<reference evidence="3 4" key="1">
    <citation type="submission" date="2019-03" db="EMBL/GenBank/DDBJ databases">
        <title>Draft genome of Gammaproteobacteria bacterium LSUCC0057, a member of the SAR92 clade.</title>
        <authorList>
            <person name="Lanclos V.C."/>
            <person name="Doiron C."/>
            <person name="Henson M.W."/>
            <person name="Thrash J.C."/>
        </authorList>
    </citation>
    <scope>NUCLEOTIDE SEQUENCE [LARGE SCALE GENOMIC DNA]</scope>
    <source>
        <strain evidence="3 4">LSUCC0057</strain>
    </source>
</reference>
<organism evidence="3 4">
    <name type="scientific">Gammaproteobacteria bacterium LSUCC0057</name>
    <dbReference type="NCBI Taxonomy" id="2559237"/>
    <lineage>
        <taxon>Bacteria</taxon>
        <taxon>Pseudomonadati</taxon>
        <taxon>Pseudomonadota</taxon>
        <taxon>Gammaproteobacteria</taxon>
        <taxon>Cellvibrionales</taxon>
        <taxon>Porticoccaceae</taxon>
        <taxon>SAR92 clade</taxon>
    </lineage>
</organism>
<keyword evidence="1" id="KW-0472">Membrane</keyword>
<accession>A0A4Y8UHV9</accession>
<feature type="transmembrane region" description="Helical" evidence="1">
    <location>
        <begin position="6"/>
        <end position="31"/>
    </location>
</feature>
<evidence type="ECO:0000313" key="4">
    <source>
        <dbReference type="Proteomes" id="UP000298133"/>
    </source>
</evidence>
<dbReference type="OrthoDB" id="5918912at2"/>
<feature type="domain" description="DUF6868" evidence="2">
    <location>
        <begin position="1"/>
        <end position="79"/>
    </location>
</feature>
<dbReference type="Pfam" id="PF21742">
    <property type="entry name" value="DUF6868"/>
    <property type="match status" value="1"/>
</dbReference>
<feature type="transmembrane region" description="Helical" evidence="1">
    <location>
        <begin position="52"/>
        <end position="75"/>
    </location>
</feature>
<gene>
    <name evidence="3" type="ORF">E3W66_07735</name>
</gene>
<dbReference type="EMBL" id="SPIA01000003">
    <property type="protein sequence ID" value="TFH67377.1"/>
    <property type="molecule type" value="Genomic_DNA"/>
</dbReference>
<dbReference type="AlphaFoldDB" id="A0A4Y8UHV9"/>
<dbReference type="InterPro" id="IPR049220">
    <property type="entry name" value="DUF6868"/>
</dbReference>
<evidence type="ECO:0000313" key="3">
    <source>
        <dbReference type="EMBL" id="TFH67377.1"/>
    </source>
</evidence>
<comment type="caution">
    <text evidence="3">The sequence shown here is derived from an EMBL/GenBank/DDBJ whole genome shotgun (WGS) entry which is preliminary data.</text>
</comment>
<proteinExistence type="predicted"/>
<name>A0A4Y8UHV9_9GAMM</name>
<keyword evidence="1" id="KW-0812">Transmembrane</keyword>
<evidence type="ECO:0000256" key="1">
    <source>
        <dbReference type="SAM" id="Phobius"/>
    </source>
</evidence>
<sequence>MNIATITALLGWCSTINIGLLFISAAMIMLARQPLMRLHSRASGVDSAQLPGYYFSFLAYYKLAILLFNLVPYIALRIIA</sequence>